<gene>
    <name evidence="1" type="ORF">CNR29_05020</name>
</gene>
<dbReference type="RefSeq" id="WP_096109859.1">
    <property type="nucleotide sequence ID" value="NZ_CAKMBH010000016.1"/>
</dbReference>
<name>A0A2A3TXG4_LEVBR</name>
<comment type="caution">
    <text evidence="1">The sequence shown here is derived from an EMBL/GenBank/DDBJ whole genome shotgun (WGS) entry which is preliminary data.</text>
</comment>
<dbReference type="Proteomes" id="UP000217918">
    <property type="component" value="Unassembled WGS sequence"/>
</dbReference>
<evidence type="ECO:0000313" key="2">
    <source>
        <dbReference type="Proteomes" id="UP000217918"/>
    </source>
</evidence>
<organism evidence="1 2">
    <name type="scientific">Levilactobacillus brevis</name>
    <name type="common">Lactobacillus brevis</name>
    <dbReference type="NCBI Taxonomy" id="1580"/>
    <lineage>
        <taxon>Bacteria</taxon>
        <taxon>Bacillati</taxon>
        <taxon>Bacillota</taxon>
        <taxon>Bacilli</taxon>
        <taxon>Lactobacillales</taxon>
        <taxon>Lactobacillaceae</taxon>
        <taxon>Levilactobacillus</taxon>
    </lineage>
</organism>
<proteinExistence type="predicted"/>
<dbReference type="EMBL" id="NVYO01000001">
    <property type="protein sequence ID" value="PBQ23398.1"/>
    <property type="molecule type" value="Genomic_DNA"/>
</dbReference>
<accession>A0A2A3TXG4</accession>
<dbReference type="AlphaFoldDB" id="A0A2A3TXG4"/>
<reference evidence="1 2" key="1">
    <citation type="submission" date="2017-09" db="EMBL/GenBank/DDBJ databases">
        <title>Genome sequence of Lactobacillus brevis D7.</title>
        <authorList>
            <person name="Kwon M.-S."/>
            <person name="Lim S.K."/>
            <person name="Choi H.-J."/>
        </authorList>
    </citation>
    <scope>NUCLEOTIDE SEQUENCE [LARGE SCALE GENOMIC DNA]</scope>
    <source>
        <strain evidence="1 2">D7</strain>
    </source>
</reference>
<sequence>MTSQYMSTQDFNEIMNSNGWHMSQAVKVYLVKASHCFKRYQLMTKAAKAHPKNKVLQAEYRHLDELRASYVWDALDTAEIEYLQQWRFLEDKGDFIQAMMLKYHGDLTKCTDEEKAKADYIEALESAKQQEIRDGVR</sequence>
<evidence type="ECO:0000313" key="1">
    <source>
        <dbReference type="EMBL" id="PBQ23398.1"/>
    </source>
</evidence>
<protein>
    <submittedName>
        <fullName evidence="1">Uncharacterized protein</fullName>
    </submittedName>
</protein>